<keyword evidence="3" id="KW-1185">Reference proteome</keyword>
<dbReference type="EMBL" id="JAVFHQ010000011">
    <property type="protein sequence ID" value="KAK4547391.1"/>
    <property type="molecule type" value="Genomic_DNA"/>
</dbReference>
<protein>
    <submittedName>
        <fullName evidence="2">Uncharacterized protein</fullName>
    </submittedName>
</protein>
<evidence type="ECO:0000313" key="3">
    <source>
        <dbReference type="Proteomes" id="UP001324427"/>
    </source>
</evidence>
<feature type="region of interest" description="Disordered" evidence="1">
    <location>
        <begin position="1"/>
        <end position="41"/>
    </location>
</feature>
<sequence length="149" mass="16169">MERHRAGSEISALGKRPAASSPSDDLPMLDMDMSTASESDSIDSALDDMEAISAASADDPSDYLLAAAAQPKSLFAQQLVLRDLSSQKNEQDTMQEWLEGNSDPWSVPKMIAGEARNEHMLALKEMLSQCDHAMSPRGESYADDQSMST</sequence>
<evidence type="ECO:0000256" key="1">
    <source>
        <dbReference type="SAM" id="MobiDB-lite"/>
    </source>
</evidence>
<gene>
    <name evidence="2" type="ORF">LTR36_001047</name>
</gene>
<name>A0AAV9JPM2_9PEZI</name>
<reference evidence="2 3" key="1">
    <citation type="submission" date="2021-11" db="EMBL/GenBank/DDBJ databases">
        <title>Black yeast isolated from Biological Soil Crust.</title>
        <authorList>
            <person name="Kurbessoian T."/>
        </authorList>
    </citation>
    <scope>NUCLEOTIDE SEQUENCE [LARGE SCALE GENOMIC DNA]</scope>
    <source>
        <strain evidence="2 3">CCFEE 5522</strain>
    </source>
</reference>
<proteinExistence type="predicted"/>
<dbReference type="AlphaFoldDB" id="A0AAV9JPM2"/>
<dbReference type="Proteomes" id="UP001324427">
    <property type="component" value="Unassembled WGS sequence"/>
</dbReference>
<feature type="compositionally biased region" description="Low complexity" evidence="1">
    <location>
        <begin position="20"/>
        <end position="34"/>
    </location>
</feature>
<comment type="caution">
    <text evidence="2">The sequence shown here is derived from an EMBL/GenBank/DDBJ whole genome shotgun (WGS) entry which is preliminary data.</text>
</comment>
<accession>A0AAV9JPM2</accession>
<organism evidence="2 3">
    <name type="scientific">Oleoguttula mirabilis</name>
    <dbReference type="NCBI Taxonomy" id="1507867"/>
    <lineage>
        <taxon>Eukaryota</taxon>
        <taxon>Fungi</taxon>
        <taxon>Dikarya</taxon>
        <taxon>Ascomycota</taxon>
        <taxon>Pezizomycotina</taxon>
        <taxon>Dothideomycetes</taxon>
        <taxon>Dothideomycetidae</taxon>
        <taxon>Mycosphaerellales</taxon>
        <taxon>Teratosphaeriaceae</taxon>
        <taxon>Oleoguttula</taxon>
    </lineage>
</organism>
<evidence type="ECO:0000313" key="2">
    <source>
        <dbReference type="EMBL" id="KAK4547391.1"/>
    </source>
</evidence>